<dbReference type="RefSeq" id="WP_146531693.1">
    <property type="nucleotide sequence ID" value="NZ_SJPV01000039.1"/>
</dbReference>
<keyword evidence="3" id="KW-1185">Reference proteome</keyword>
<dbReference type="Gene3D" id="1.25.40.20">
    <property type="entry name" value="Ankyrin repeat-containing domain"/>
    <property type="match status" value="1"/>
</dbReference>
<reference evidence="2 3" key="1">
    <citation type="submission" date="2019-02" db="EMBL/GenBank/DDBJ databases">
        <title>Deep-cultivation of Planctomycetes and their phenomic and genomic characterization uncovers novel biology.</title>
        <authorList>
            <person name="Wiegand S."/>
            <person name="Jogler M."/>
            <person name="Boedeker C."/>
            <person name="Pinto D."/>
            <person name="Vollmers J."/>
            <person name="Rivas-Marin E."/>
            <person name="Kohn T."/>
            <person name="Peeters S.H."/>
            <person name="Heuer A."/>
            <person name="Rast P."/>
            <person name="Oberbeckmann S."/>
            <person name="Bunk B."/>
            <person name="Jeske O."/>
            <person name="Meyerdierks A."/>
            <person name="Storesund J.E."/>
            <person name="Kallscheuer N."/>
            <person name="Luecker S."/>
            <person name="Lage O.M."/>
            <person name="Pohl T."/>
            <person name="Merkel B.J."/>
            <person name="Hornburger P."/>
            <person name="Mueller R.-W."/>
            <person name="Bruemmer F."/>
            <person name="Labrenz M."/>
            <person name="Spormann A.M."/>
            <person name="Op Den Camp H."/>
            <person name="Overmann J."/>
            <person name="Amann R."/>
            <person name="Jetten M.S.M."/>
            <person name="Mascher T."/>
            <person name="Medema M.H."/>
            <person name="Devos D.P."/>
            <person name="Kaster A.-K."/>
            <person name="Ovreas L."/>
            <person name="Rohde M."/>
            <person name="Galperin M.Y."/>
            <person name="Jogler C."/>
        </authorList>
    </citation>
    <scope>NUCLEOTIDE SEQUENCE [LARGE SCALE GENOMIC DNA]</scope>
    <source>
        <strain evidence="2 3">Poly41</strain>
    </source>
</reference>
<dbReference type="InterPro" id="IPR036770">
    <property type="entry name" value="Ankyrin_rpt-contain_sf"/>
</dbReference>
<evidence type="ECO:0000256" key="1">
    <source>
        <dbReference type="PROSITE-ProRule" id="PRU00023"/>
    </source>
</evidence>
<dbReference type="AlphaFoldDB" id="A0A5C6CSS4"/>
<dbReference type="InterPro" id="IPR002110">
    <property type="entry name" value="Ankyrin_rpt"/>
</dbReference>
<sequence length="176" mass="19612">MVDKDSQEFAFRVAIDAGDIEGARKLLSERPDLPMRLSAERVWLLKDAAKESSPEMIRWLVQEVGEDLAKQDANDYTALNFAVLFGKLENARALLELGADADLGYPLFSVLSRHVEDPVAMATLLISYGADVNQLVIEEGMPPRNILTEAEDCENEEMIEFLRSQGAKLPVELMES</sequence>
<dbReference type="PROSITE" id="PS50088">
    <property type="entry name" value="ANK_REPEAT"/>
    <property type="match status" value="1"/>
</dbReference>
<protein>
    <submittedName>
        <fullName evidence="2">Ankyrin repeats (3 copies)</fullName>
    </submittedName>
</protein>
<feature type="repeat" description="ANK" evidence="1">
    <location>
        <begin position="74"/>
        <end position="106"/>
    </location>
</feature>
<dbReference type="OrthoDB" id="4827574at2"/>
<keyword evidence="1" id="KW-0040">ANK repeat</keyword>
<organism evidence="2 3">
    <name type="scientific">Novipirellula artificiosorum</name>
    <dbReference type="NCBI Taxonomy" id="2528016"/>
    <lineage>
        <taxon>Bacteria</taxon>
        <taxon>Pseudomonadati</taxon>
        <taxon>Planctomycetota</taxon>
        <taxon>Planctomycetia</taxon>
        <taxon>Pirellulales</taxon>
        <taxon>Pirellulaceae</taxon>
        <taxon>Novipirellula</taxon>
    </lineage>
</organism>
<dbReference type="SUPFAM" id="SSF48403">
    <property type="entry name" value="Ankyrin repeat"/>
    <property type="match status" value="1"/>
</dbReference>
<dbReference type="EMBL" id="SJPV01000039">
    <property type="protein sequence ID" value="TWU26146.1"/>
    <property type="molecule type" value="Genomic_DNA"/>
</dbReference>
<gene>
    <name evidence="2" type="ORF">Poly41_70710</name>
</gene>
<dbReference type="Proteomes" id="UP000319143">
    <property type="component" value="Unassembled WGS sequence"/>
</dbReference>
<dbReference type="Pfam" id="PF12796">
    <property type="entry name" value="Ank_2"/>
    <property type="match status" value="1"/>
</dbReference>
<evidence type="ECO:0000313" key="2">
    <source>
        <dbReference type="EMBL" id="TWU26146.1"/>
    </source>
</evidence>
<name>A0A5C6CSS4_9BACT</name>
<comment type="caution">
    <text evidence="2">The sequence shown here is derived from an EMBL/GenBank/DDBJ whole genome shotgun (WGS) entry which is preliminary data.</text>
</comment>
<dbReference type="PROSITE" id="PS50297">
    <property type="entry name" value="ANK_REP_REGION"/>
    <property type="match status" value="1"/>
</dbReference>
<evidence type="ECO:0000313" key="3">
    <source>
        <dbReference type="Proteomes" id="UP000319143"/>
    </source>
</evidence>
<accession>A0A5C6CSS4</accession>
<proteinExistence type="predicted"/>